<dbReference type="AlphaFoldDB" id="A0A365H1T2"/>
<organism evidence="2 3">
    <name type="scientific">Actinomadura craniellae</name>
    <dbReference type="NCBI Taxonomy" id="2231787"/>
    <lineage>
        <taxon>Bacteria</taxon>
        <taxon>Bacillati</taxon>
        <taxon>Actinomycetota</taxon>
        <taxon>Actinomycetes</taxon>
        <taxon>Streptosporangiales</taxon>
        <taxon>Thermomonosporaceae</taxon>
        <taxon>Actinomadura</taxon>
    </lineage>
</organism>
<keyword evidence="1" id="KW-1133">Transmembrane helix</keyword>
<evidence type="ECO:0000313" key="2">
    <source>
        <dbReference type="EMBL" id="RAY12163.1"/>
    </source>
</evidence>
<keyword evidence="3" id="KW-1185">Reference proteome</keyword>
<protein>
    <submittedName>
        <fullName evidence="2">Uncharacterized protein</fullName>
    </submittedName>
</protein>
<accession>A0A365H1T2</accession>
<sequence length="73" mass="8065">MNPLNDPVIFYLRAMLGARIHALRTEDRSRGASALEWAIISGILVIIALAVYATIRGRVQKAQTDINKDTPAF</sequence>
<dbReference type="EMBL" id="QLYX01000014">
    <property type="protein sequence ID" value="RAY12163.1"/>
    <property type="molecule type" value="Genomic_DNA"/>
</dbReference>
<evidence type="ECO:0000256" key="1">
    <source>
        <dbReference type="SAM" id="Phobius"/>
    </source>
</evidence>
<name>A0A365H1T2_9ACTN</name>
<keyword evidence="1" id="KW-0472">Membrane</keyword>
<gene>
    <name evidence="2" type="ORF">DPM19_25915</name>
</gene>
<dbReference type="RefSeq" id="WP_111870654.1">
    <property type="nucleotide sequence ID" value="NZ_QLYX01000014.1"/>
</dbReference>
<evidence type="ECO:0000313" key="3">
    <source>
        <dbReference type="Proteomes" id="UP000251891"/>
    </source>
</evidence>
<comment type="caution">
    <text evidence="2">The sequence shown here is derived from an EMBL/GenBank/DDBJ whole genome shotgun (WGS) entry which is preliminary data.</text>
</comment>
<proteinExistence type="predicted"/>
<dbReference type="OrthoDB" id="3542382at2"/>
<reference evidence="2 3" key="1">
    <citation type="submission" date="2018-06" db="EMBL/GenBank/DDBJ databases">
        <title>Actinomadura craniellae sp. nov. isolated from marine sponge Craniella sp.</title>
        <authorList>
            <person name="Li L."/>
            <person name="Xu Q.H."/>
            <person name="Lin H.W."/>
            <person name="Lu Y.H."/>
        </authorList>
    </citation>
    <scope>NUCLEOTIDE SEQUENCE [LARGE SCALE GENOMIC DNA]</scope>
    <source>
        <strain evidence="2 3">LHW63021</strain>
    </source>
</reference>
<dbReference type="Proteomes" id="UP000251891">
    <property type="component" value="Unassembled WGS sequence"/>
</dbReference>
<feature type="transmembrane region" description="Helical" evidence="1">
    <location>
        <begin position="37"/>
        <end position="55"/>
    </location>
</feature>
<keyword evidence="1" id="KW-0812">Transmembrane</keyword>